<feature type="transmembrane region" description="Helical" evidence="3">
    <location>
        <begin position="80"/>
        <end position="99"/>
    </location>
</feature>
<sequence>MSHIIQIIAQPLFFIIYKFLYKIEVRGVENLQGIQRPILIISNHRSVNDPWLIGASLPMFSRFLPVYYIGGTRFNPPLLWLYKIGIISLVYWLFGAFALPNEGTFEEKIQPIIKILKQGNAVVMFPEGGRKSRTGIVGEFKAGAAEIFLRTGIPILPVGIKKLNEHSRTLRVVFGKSFQPSSKTADEITRELRVKVVELLQ</sequence>
<dbReference type="SMART" id="SM00563">
    <property type="entry name" value="PlsC"/>
    <property type="match status" value="1"/>
</dbReference>
<dbReference type="Proteomes" id="UP000178406">
    <property type="component" value="Unassembled WGS sequence"/>
</dbReference>
<dbReference type="Pfam" id="PF01553">
    <property type="entry name" value="Acyltransferase"/>
    <property type="match status" value="1"/>
</dbReference>
<gene>
    <name evidence="5" type="ORF">A3J56_00355</name>
</gene>
<dbReference type="SUPFAM" id="SSF69593">
    <property type="entry name" value="Glycerol-3-phosphate (1)-acyltransferase"/>
    <property type="match status" value="1"/>
</dbReference>
<feature type="domain" description="Phospholipid/glycerol acyltransferase" evidence="4">
    <location>
        <begin position="38"/>
        <end position="163"/>
    </location>
</feature>
<organism evidence="5 6">
    <name type="scientific">Candidatus Giovannonibacteria bacterium RIFCSPHIGHO2_02_FULL_46_20</name>
    <dbReference type="NCBI Taxonomy" id="1798338"/>
    <lineage>
        <taxon>Bacteria</taxon>
        <taxon>Candidatus Giovannoniibacteriota</taxon>
    </lineage>
</organism>
<dbReference type="PANTHER" id="PTHR10434">
    <property type="entry name" value="1-ACYL-SN-GLYCEROL-3-PHOSPHATE ACYLTRANSFERASE"/>
    <property type="match status" value="1"/>
</dbReference>
<evidence type="ECO:0000256" key="3">
    <source>
        <dbReference type="SAM" id="Phobius"/>
    </source>
</evidence>
<dbReference type="GO" id="GO:0003841">
    <property type="term" value="F:1-acylglycerol-3-phosphate O-acyltransferase activity"/>
    <property type="evidence" value="ECO:0007669"/>
    <property type="project" value="TreeGrafter"/>
</dbReference>
<dbReference type="CDD" id="cd07989">
    <property type="entry name" value="LPLAT_AGPAT-like"/>
    <property type="match status" value="1"/>
</dbReference>
<name>A0A1F5WCZ4_9BACT</name>
<evidence type="ECO:0000256" key="1">
    <source>
        <dbReference type="ARBA" id="ARBA00022679"/>
    </source>
</evidence>
<dbReference type="PANTHER" id="PTHR10434:SF11">
    <property type="entry name" value="1-ACYL-SN-GLYCEROL-3-PHOSPHATE ACYLTRANSFERASE"/>
    <property type="match status" value="1"/>
</dbReference>
<keyword evidence="3" id="KW-0812">Transmembrane</keyword>
<keyword evidence="2" id="KW-0012">Acyltransferase</keyword>
<evidence type="ECO:0000256" key="2">
    <source>
        <dbReference type="ARBA" id="ARBA00023315"/>
    </source>
</evidence>
<keyword evidence="3" id="KW-1133">Transmembrane helix</keyword>
<dbReference type="EMBL" id="MFHQ01000040">
    <property type="protein sequence ID" value="OGF73592.1"/>
    <property type="molecule type" value="Genomic_DNA"/>
</dbReference>
<keyword evidence="3" id="KW-0472">Membrane</keyword>
<dbReference type="InterPro" id="IPR002123">
    <property type="entry name" value="Plipid/glycerol_acylTrfase"/>
</dbReference>
<comment type="caution">
    <text evidence="5">The sequence shown here is derived from an EMBL/GenBank/DDBJ whole genome shotgun (WGS) entry which is preliminary data.</text>
</comment>
<evidence type="ECO:0000313" key="5">
    <source>
        <dbReference type="EMBL" id="OGF73592.1"/>
    </source>
</evidence>
<dbReference type="AlphaFoldDB" id="A0A1F5WCZ4"/>
<evidence type="ECO:0000259" key="4">
    <source>
        <dbReference type="SMART" id="SM00563"/>
    </source>
</evidence>
<dbReference type="GO" id="GO:0006654">
    <property type="term" value="P:phosphatidic acid biosynthetic process"/>
    <property type="evidence" value="ECO:0007669"/>
    <property type="project" value="TreeGrafter"/>
</dbReference>
<keyword evidence="1" id="KW-0808">Transferase</keyword>
<proteinExistence type="predicted"/>
<accession>A0A1F5WCZ4</accession>
<reference evidence="5 6" key="1">
    <citation type="journal article" date="2016" name="Nat. Commun.">
        <title>Thousands of microbial genomes shed light on interconnected biogeochemical processes in an aquifer system.</title>
        <authorList>
            <person name="Anantharaman K."/>
            <person name="Brown C.T."/>
            <person name="Hug L.A."/>
            <person name="Sharon I."/>
            <person name="Castelle C.J."/>
            <person name="Probst A.J."/>
            <person name="Thomas B.C."/>
            <person name="Singh A."/>
            <person name="Wilkins M.J."/>
            <person name="Karaoz U."/>
            <person name="Brodie E.L."/>
            <person name="Williams K.H."/>
            <person name="Hubbard S.S."/>
            <person name="Banfield J.F."/>
        </authorList>
    </citation>
    <scope>NUCLEOTIDE SEQUENCE [LARGE SCALE GENOMIC DNA]</scope>
</reference>
<protein>
    <recommendedName>
        <fullName evidence="4">Phospholipid/glycerol acyltransferase domain-containing protein</fullName>
    </recommendedName>
</protein>
<dbReference type="STRING" id="1798338.A3J56_00355"/>
<evidence type="ECO:0000313" key="6">
    <source>
        <dbReference type="Proteomes" id="UP000178406"/>
    </source>
</evidence>